<feature type="signal peptide" evidence="9">
    <location>
        <begin position="1"/>
        <end position="20"/>
    </location>
</feature>
<dbReference type="InterPro" id="IPR005595">
    <property type="entry name" value="TRAP_alpha"/>
</dbReference>
<evidence type="ECO:0000256" key="1">
    <source>
        <dbReference type="ARBA" id="ARBA00004115"/>
    </source>
</evidence>
<organism evidence="10">
    <name type="scientific">Hemiselmis andersenii</name>
    <name type="common">Cryptophyte alga</name>
    <dbReference type="NCBI Taxonomy" id="464988"/>
    <lineage>
        <taxon>Eukaryota</taxon>
        <taxon>Cryptophyceae</taxon>
        <taxon>Cryptomonadales</taxon>
        <taxon>Hemiselmidaceae</taxon>
        <taxon>Hemiselmis</taxon>
    </lineage>
</organism>
<dbReference type="PANTHER" id="PTHR12924">
    <property type="entry name" value="TRANSLOCON-ASSOCIATED PROTEIN, ALPHA SUBUNIT"/>
    <property type="match status" value="1"/>
</dbReference>
<gene>
    <name evidence="10" type="ORF">HAND00432_LOCUS7823</name>
</gene>
<proteinExistence type="predicted"/>
<evidence type="ECO:0000256" key="3">
    <source>
        <dbReference type="ARBA" id="ARBA00022729"/>
    </source>
</evidence>
<comment type="subcellular location">
    <subcellularLocation>
        <location evidence="1">Endoplasmic reticulum membrane</location>
        <topology evidence="1">Single-pass type I membrane protein</topology>
    </subcellularLocation>
</comment>
<feature type="chain" id="PRO_5030840166" description="Translocon-associated protein subunit alpha" evidence="9">
    <location>
        <begin position="21"/>
        <end position="244"/>
    </location>
</feature>
<dbReference type="GO" id="GO:0005789">
    <property type="term" value="C:endoplasmic reticulum membrane"/>
    <property type="evidence" value="ECO:0007669"/>
    <property type="project" value="UniProtKB-SubCell"/>
</dbReference>
<evidence type="ECO:0000256" key="8">
    <source>
        <dbReference type="SAM" id="Phobius"/>
    </source>
</evidence>
<evidence type="ECO:0000256" key="9">
    <source>
        <dbReference type="SAM" id="SignalP"/>
    </source>
</evidence>
<evidence type="ECO:0000256" key="2">
    <source>
        <dbReference type="ARBA" id="ARBA00022692"/>
    </source>
</evidence>
<keyword evidence="5 8" id="KW-1133">Transmembrane helix</keyword>
<evidence type="ECO:0000256" key="4">
    <source>
        <dbReference type="ARBA" id="ARBA00022824"/>
    </source>
</evidence>
<feature type="transmembrane region" description="Helical" evidence="8">
    <location>
        <begin position="175"/>
        <end position="196"/>
    </location>
</feature>
<evidence type="ECO:0008006" key="11">
    <source>
        <dbReference type="Google" id="ProtNLM"/>
    </source>
</evidence>
<keyword evidence="4" id="KW-0256">Endoplasmic reticulum</keyword>
<protein>
    <recommendedName>
        <fullName evidence="11">Translocon-associated protein subunit alpha</fullName>
    </recommendedName>
</protein>
<reference evidence="10" key="1">
    <citation type="submission" date="2021-01" db="EMBL/GenBank/DDBJ databases">
        <authorList>
            <person name="Corre E."/>
            <person name="Pelletier E."/>
            <person name="Niang G."/>
            <person name="Scheremetjew M."/>
            <person name="Finn R."/>
            <person name="Kale V."/>
            <person name="Holt S."/>
            <person name="Cochrane G."/>
            <person name="Meng A."/>
            <person name="Brown T."/>
            <person name="Cohen L."/>
        </authorList>
    </citation>
    <scope>NUCLEOTIDE SEQUENCE</scope>
    <source>
        <strain evidence="10">CCMP644</strain>
    </source>
</reference>
<name>A0A7S1DQC5_HEMAN</name>
<keyword evidence="3 9" id="KW-0732">Signal</keyword>
<accession>A0A7S1DQC5</accession>
<evidence type="ECO:0000256" key="7">
    <source>
        <dbReference type="SAM" id="MobiDB-lite"/>
    </source>
</evidence>
<evidence type="ECO:0000256" key="5">
    <source>
        <dbReference type="ARBA" id="ARBA00022989"/>
    </source>
</evidence>
<keyword evidence="2 8" id="KW-0812">Transmembrane</keyword>
<keyword evidence="6 8" id="KW-0472">Membrane</keyword>
<dbReference type="PANTHER" id="PTHR12924:SF0">
    <property type="entry name" value="TRANSLOCON-ASSOCIATED PROTEIN SUBUNIT ALPHA"/>
    <property type="match status" value="1"/>
</dbReference>
<sequence length="244" mass="26739">MSRKLVLSLLLLGLLVVAGADDAAEEGGEEAADAGDATESGPLLPSEFAQTITLFPDFPDKKFILGELIDVLCGFTNVGDKSFNITQMKGSLHNAMDYKTIINYTEANPFAEIKKDEHGTMSYKFFADPNLDPKEYQLTLSIDYIDADRDEYRTVYFNNTIEFVESQSTLGSRAFFGYFLFAAFVGVVCFFGYKAYQKYASKKTRRTGGEASKPSAGGASEWLQDVNVPGAPRRSGSGKKAGKK</sequence>
<dbReference type="Pfam" id="PF03896">
    <property type="entry name" value="TRAP_alpha"/>
    <property type="match status" value="1"/>
</dbReference>
<evidence type="ECO:0000256" key="6">
    <source>
        <dbReference type="ARBA" id="ARBA00023136"/>
    </source>
</evidence>
<evidence type="ECO:0000313" key="10">
    <source>
        <dbReference type="EMBL" id="CAD8953286.1"/>
    </source>
</evidence>
<dbReference type="EMBL" id="HBFX01013106">
    <property type="protein sequence ID" value="CAD8953286.1"/>
    <property type="molecule type" value="Transcribed_RNA"/>
</dbReference>
<feature type="region of interest" description="Disordered" evidence="7">
    <location>
        <begin position="202"/>
        <end position="244"/>
    </location>
</feature>
<dbReference type="AlphaFoldDB" id="A0A7S1DQC5"/>